<keyword evidence="2" id="KW-1185">Reference proteome</keyword>
<sequence length="100" mass="11076">MIDLTATDRPTFQTTVAPAALPDRVPSPDGTTLITEQQVLFSTAAALQPAKVGHWATAMKTVTDTMSVLFTESRPPAQRYVARRYAYLENAVMGREMYRL</sequence>
<dbReference type="STRING" id="710685.MycrhN_5080"/>
<evidence type="ECO:0000313" key="2">
    <source>
        <dbReference type="Proteomes" id="UP000005442"/>
    </source>
</evidence>
<name>G8RVX5_MYCRN</name>
<dbReference type="OrthoDB" id="4637442at2"/>
<evidence type="ECO:0000313" key="1">
    <source>
        <dbReference type="EMBL" id="AEV75558.1"/>
    </source>
</evidence>
<organism evidence="1 2">
    <name type="scientific">Mycolicibacterium rhodesiae (strain NBB3)</name>
    <name type="common">Mycobacterium rhodesiae</name>
    <dbReference type="NCBI Taxonomy" id="710685"/>
    <lineage>
        <taxon>Bacteria</taxon>
        <taxon>Bacillati</taxon>
        <taxon>Actinomycetota</taxon>
        <taxon>Actinomycetes</taxon>
        <taxon>Mycobacteriales</taxon>
        <taxon>Mycobacteriaceae</taxon>
        <taxon>Mycolicibacterium</taxon>
    </lineage>
</organism>
<dbReference type="AlphaFoldDB" id="G8RVX5"/>
<gene>
    <name evidence="1" type="ordered locus">MycrhN_5080</name>
</gene>
<accession>G8RVX5</accession>
<dbReference type="HOGENOM" id="CLU_2302808_0_0_11"/>
<dbReference type="KEGG" id="mrh:MycrhN_5080"/>
<dbReference type="RefSeq" id="WP_014213300.1">
    <property type="nucleotide sequence ID" value="NC_016604.1"/>
</dbReference>
<proteinExistence type="predicted"/>
<protein>
    <submittedName>
        <fullName evidence="1">Uncharacterized protein</fullName>
    </submittedName>
</protein>
<reference evidence="1 2" key="1">
    <citation type="submission" date="2011-12" db="EMBL/GenBank/DDBJ databases">
        <title>Complete sequence of Mycobacterium rhodesiae NBB3.</title>
        <authorList>
            <consortium name="US DOE Joint Genome Institute"/>
            <person name="Lucas S."/>
            <person name="Han J."/>
            <person name="Lapidus A."/>
            <person name="Cheng J.-F."/>
            <person name="Goodwin L."/>
            <person name="Pitluck S."/>
            <person name="Peters L."/>
            <person name="Mikhailova N."/>
            <person name="Gu W."/>
            <person name="Detter J.C."/>
            <person name="Han C."/>
            <person name="Tapia R."/>
            <person name="Land M."/>
            <person name="Hauser L."/>
            <person name="Kyrpides N."/>
            <person name="Ivanova N."/>
            <person name="Pagani I."/>
            <person name="Mattes T."/>
            <person name="Holmes A."/>
            <person name="Rutledge P."/>
            <person name="Paulsen I."/>
            <person name="Coleman N."/>
            <person name="Woyke T."/>
        </authorList>
    </citation>
    <scope>NUCLEOTIDE SEQUENCE [LARGE SCALE GENOMIC DNA]</scope>
    <source>
        <strain evidence="1 2">NBB3</strain>
    </source>
</reference>
<dbReference type="eggNOG" id="ENOG5030VHZ">
    <property type="taxonomic scope" value="Bacteria"/>
</dbReference>
<dbReference type="PATRIC" id="fig|710685.3.peg.5101"/>
<dbReference type="EMBL" id="CP003169">
    <property type="protein sequence ID" value="AEV75558.1"/>
    <property type="molecule type" value="Genomic_DNA"/>
</dbReference>
<dbReference type="Proteomes" id="UP000005442">
    <property type="component" value="Chromosome"/>
</dbReference>